<evidence type="ECO:0000313" key="1">
    <source>
        <dbReference type="EMBL" id="MDC0828908.1"/>
    </source>
</evidence>
<dbReference type="Proteomes" id="UP000195447">
    <property type="component" value="Unassembled WGS sequence"/>
</dbReference>
<dbReference type="GeneID" id="79876044"/>
<proteinExistence type="predicted"/>
<protein>
    <submittedName>
        <fullName evidence="2">Uncharacterized protein</fullName>
    </submittedName>
</protein>
<dbReference type="EMBL" id="NFKM01000007">
    <property type="protein sequence ID" value="OUP61083.1"/>
    <property type="molecule type" value="Genomic_DNA"/>
</dbReference>
<dbReference type="RefSeq" id="WP_022355517.1">
    <property type="nucleotide sequence ID" value="NZ_CABKSV010000011.1"/>
</dbReference>
<organism evidence="2 3">
    <name type="scientific">Faecalitalea cylindroides</name>
    <dbReference type="NCBI Taxonomy" id="39483"/>
    <lineage>
        <taxon>Bacteria</taxon>
        <taxon>Bacillati</taxon>
        <taxon>Bacillota</taxon>
        <taxon>Erysipelotrichia</taxon>
        <taxon>Erysipelotrichales</taxon>
        <taxon>Erysipelotrichaceae</taxon>
        <taxon>Faecalitalea</taxon>
    </lineage>
</organism>
<sequence length="148" mass="17955">MNSRELLELEQNPYILLFLDNLYKKRICEYHDLFNSWTNCFIEAGIQVFIVKKEIKDKRDLNPNFIYIDSCDNEVYSDFHIYQKKSIFGKEQIIYKSCFFVIYESKILKEFKRINQLTLEKALFLAIDKKNEKNNKKIKKMIDMNKKL</sequence>
<reference evidence="3" key="1">
    <citation type="submission" date="2017-04" db="EMBL/GenBank/DDBJ databases">
        <title>Function of individual gut microbiota members based on whole genome sequencing of pure cultures obtained from chicken caecum.</title>
        <authorList>
            <person name="Medvecky M."/>
            <person name="Cejkova D."/>
            <person name="Polansky O."/>
            <person name="Karasova D."/>
            <person name="Kubasova T."/>
            <person name="Cizek A."/>
            <person name="Rychlik I."/>
        </authorList>
    </citation>
    <scope>NUCLEOTIDE SEQUENCE [LARGE SCALE GENOMIC DNA]</scope>
    <source>
        <strain evidence="3">An178</strain>
    </source>
</reference>
<evidence type="ECO:0000313" key="3">
    <source>
        <dbReference type="Proteomes" id="UP000195447"/>
    </source>
</evidence>
<dbReference type="EMBL" id="JAQNCK010000028">
    <property type="protein sequence ID" value="MDC0828908.1"/>
    <property type="molecule type" value="Genomic_DNA"/>
</dbReference>
<gene>
    <name evidence="2" type="ORF">B5F14_04885</name>
    <name evidence="1" type="ORF">POG00_09320</name>
</gene>
<evidence type="ECO:0000313" key="2">
    <source>
        <dbReference type="EMBL" id="OUP61083.1"/>
    </source>
</evidence>
<name>A0A1Y4LWT8_9FIRM</name>
<reference evidence="2" key="2">
    <citation type="journal article" date="2018" name="BMC Genomics">
        <title>Whole genome sequencing and function prediction of 133 gut anaerobes isolated from chicken caecum in pure cultures.</title>
        <authorList>
            <person name="Medvecky M."/>
            <person name="Cejkova D."/>
            <person name="Polansky O."/>
            <person name="Karasova D."/>
            <person name="Kubasova T."/>
            <person name="Cizek A."/>
            <person name="Rychlik I."/>
        </authorList>
    </citation>
    <scope>NUCLEOTIDE SEQUENCE</scope>
    <source>
        <strain evidence="2">An178</strain>
    </source>
</reference>
<comment type="caution">
    <text evidence="2">The sequence shown here is derived from an EMBL/GenBank/DDBJ whole genome shotgun (WGS) entry which is preliminary data.</text>
</comment>
<dbReference type="Proteomes" id="UP001220658">
    <property type="component" value="Unassembled WGS sequence"/>
</dbReference>
<keyword evidence="3" id="KW-1185">Reference proteome</keyword>
<reference evidence="1" key="3">
    <citation type="submission" date="2023-01" db="EMBL/GenBank/DDBJ databases">
        <title>Human gut microbiome strain richness.</title>
        <authorList>
            <person name="Chen-Liaw A."/>
        </authorList>
    </citation>
    <scope>NUCLEOTIDE SEQUENCE</scope>
    <source>
        <strain evidence="1">D55st1_G4_D55t1_190419</strain>
    </source>
</reference>
<dbReference type="AlphaFoldDB" id="A0A1Y4LWT8"/>
<accession>A0A1Y4LWT8</accession>